<evidence type="ECO:0000313" key="3">
    <source>
        <dbReference type="Proteomes" id="UP000253141"/>
    </source>
</evidence>
<comment type="caution">
    <text evidence="2">The sequence shown here is derived from an EMBL/GenBank/DDBJ whole genome shotgun (WGS) entry which is preliminary data.</text>
</comment>
<sequence length="83" mass="9175">MKKTLIEDIIIADKTKMISGNTENSSDALFSDAIVPEKTPEESKIKSDVAHTSEEESIDYSKSKNMSGNRGYNEVPNTVPIKK</sequence>
<protein>
    <submittedName>
        <fullName evidence="2">Uncharacterized protein</fullName>
    </submittedName>
</protein>
<dbReference type="OrthoDB" id="965773at2"/>
<dbReference type="EMBL" id="QPIW01000025">
    <property type="protein sequence ID" value="RDB03600.1"/>
    <property type="molecule type" value="Genomic_DNA"/>
</dbReference>
<reference evidence="2 3" key="1">
    <citation type="submission" date="2018-07" db="EMBL/GenBank/DDBJ databases">
        <title>Genome analysis of Runella aurantiaca.</title>
        <authorList>
            <person name="Yang X."/>
        </authorList>
    </citation>
    <scope>NUCLEOTIDE SEQUENCE [LARGE SCALE GENOMIC DNA]</scope>
    <source>
        <strain evidence="2 3">YX9</strain>
    </source>
</reference>
<accession>A0A369I3X0</accession>
<dbReference type="RefSeq" id="WP_114463397.1">
    <property type="nucleotide sequence ID" value="NZ_QPIW01000025.1"/>
</dbReference>
<dbReference type="AlphaFoldDB" id="A0A369I3X0"/>
<proteinExistence type="predicted"/>
<name>A0A369I3X0_9BACT</name>
<organism evidence="2 3">
    <name type="scientific">Runella aurantiaca</name>
    <dbReference type="NCBI Taxonomy" id="2282308"/>
    <lineage>
        <taxon>Bacteria</taxon>
        <taxon>Pseudomonadati</taxon>
        <taxon>Bacteroidota</taxon>
        <taxon>Cytophagia</taxon>
        <taxon>Cytophagales</taxon>
        <taxon>Spirosomataceae</taxon>
        <taxon>Runella</taxon>
    </lineage>
</organism>
<evidence type="ECO:0000313" key="2">
    <source>
        <dbReference type="EMBL" id="RDB03600.1"/>
    </source>
</evidence>
<gene>
    <name evidence="2" type="ORF">DVG78_23120</name>
</gene>
<feature type="region of interest" description="Disordered" evidence="1">
    <location>
        <begin position="20"/>
        <end position="83"/>
    </location>
</feature>
<keyword evidence="3" id="KW-1185">Reference proteome</keyword>
<feature type="compositionally biased region" description="Basic and acidic residues" evidence="1">
    <location>
        <begin position="38"/>
        <end position="62"/>
    </location>
</feature>
<dbReference type="Proteomes" id="UP000253141">
    <property type="component" value="Unassembled WGS sequence"/>
</dbReference>
<evidence type="ECO:0000256" key="1">
    <source>
        <dbReference type="SAM" id="MobiDB-lite"/>
    </source>
</evidence>